<dbReference type="PANTHER" id="PTHR38769:SF1">
    <property type="entry name" value="UPF0381 PROTEIN YFCZ-RELATED"/>
    <property type="match status" value="1"/>
</dbReference>
<protein>
    <recommendedName>
        <fullName evidence="4">DUF406 family protein</fullName>
    </recommendedName>
</protein>
<keyword evidence="3" id="KW-1185">Reference proteome</keyword>
<dbReference type="InterPro" id="IPR005272">
    <property type="entry name" value="DUF406"/>
</dbReference>
<dbReference type="PANTHER" id="PTHR38769">
    <property type="entry name" value="UPF0381 PROTEIN YFCZ-RELATED"/>
    <property type="match status" value="1"/>
</dbReference>
<dbReference type="STRING" id="194197.BWD09_04950"/>
<evidence type="ECO:0000256" key="1">
    <source>
        <dbReference type="ARBA" id="ARBA00006201"/>
    </source>
</evidence>
<dbReference type="GO" id="GO:0005829">
    <property type="term" value="C:cytosol"/>
    <property type="evidence" value="ECO:0007669"/>
    <property type="project" value="TreeGrafter"/>
</dbReference>
<dbReference type="Proteomes" id="UP000193118">
    <property type="component" value="Unassembled WGS sequence"/>
</dbReference>
<comment type="caution">
    <text evidence="2">The sequence shown here is derived from an EMBL/GenBank/DDBJ whole genome shotgun (WGS) entry which is preliminary data.</text>
</comment>
<evidence type="ECO:0008006" key="4">
    <source>
        <dbReference type="Google" id="ProtNLM"/>
    </source>
</evidence>
<reference evidence="3" key="1">
    <citation type="submission" date="2017-01" db="EMBL/GenBank/DDBJ databases">
        <authorList>
            <person name="Wolfgang W.J."/>
            <person name="Cole J."/>
            <person name="Wroblewski D."/>
            <person name="Mcginnis J."/>
            <person name="Musser K.A."/>
        </authorList>
    </citation>
    <scope>NUCLEOTIDE SEQUENCE [LARGE SCALE GENOMIC DNA]</scope>
    <source>
        <strain evidence="3">DSM 19151</strain>
    </source>
</reference>
<dbReference type="Pfam" id="PF04175">
    <property type="entry name" value="DUF406"/>
    <property type="match status" value="1"/>
</dbReference>
<dbReference type="NCBIfam" id="TIGR00743">
    <property type="entry name" value="DUF406 family protein"/>
    <property type="match status" value="1"/>
</dbReference>
<sequence length="99" mass="10936">MGKIFETEETGVGKCPDCTVEVGAVFDNENRTIDIVKVFPTETEAKDALAFYTQKARETESEPCAITGTVSAVEGGWQLRARFDFCCQAEAVIFRFSAR</sequence>
<dbReference type="AlphaFoldDB" id="A0A1X3DDK2"/>
<comment type="similarity">
    <text evidence="1">Belongs to the UPF0381 family.</text>
</comment>
<dbReference type="OrthoDB" id="6198608at2"/>
<accession>A0A1X3DDK2</accession>
<dbReference type="RefSeq" id="WP_085365606.1">
    <property type="nucleotide sequence ID" value="NZ_CAUJPZ010000005.1"/>
</dbReference>
<proteinExistence type="inferred from homology"/>
<evidence type="ECO:0000313" key="2">
    <source>
        <dbReference type="EMBL" id="OSI17781.1"/>
    </source>
</evidence>
<name>A0A1X3DDK2_9NEIS</name>
<gene>
    <name evidence="2" type="ORF">BWD09_04950</name>
</gene>
<organism evidence="2 3">
    <name type="scientific">Neisseria dentiae</name>
    <dbReference type="NCBI Taxonomy" id="194197"/>
    <lineage>
        <taxon>Bacteria</taxon>
        <taxon>Pseudomonadati</taxon>
        <taxon>Pseudomonadota</taxon>
        <taxon>Betaproteobacteria</taxon>
        <taxon>Neisseriales</taxon>
        <taxon>Neisseriaceae</taxon>
        <taxon>Neisseria</taxon>
    </lineage>
</organism>
<dbReference type="EMBL" id="MTBO01000008">
    <property type="protein sequence ID" value="OSI17781.1"/>
    <property type="molecule type" value="Genomic_DNA"/>
</dbReference>
<dbReference type="Gene3D" id="3.30.70.860">
    <property type="match status" value="1"/>
</dbReference>
<evidence type="ECO:0000313" key="3">
    <source>
        <dbReference type="Proteomes" id="UP000193118"/>
    </source>
</evidence>
<dbReference type="InterPro" id="IPR035571">
    <property type="entry name" value="UPF0234-like_C"/>
</dbReference>
<dbReference type="GeneID" id="94581431"/>